<dbReference type="EMBL" id="JAQIZT010000001">
    <property type="protein sequence ID" value="KAJ7015497.1"/>
    <property type="molecule type" value="Genomic_DNA"/>
</dbReference>
<accession>A0AAD6RV16</accession>
<name>A0AAD6RV16_9ROSI</name>
<sequence>MHHHSTCPLKRLPTTNILFSSPPSEIRHFFLSAHRTLPLTHTRTLLSSSLTDSLISLELICTLQETITSPSLYFITSPDFQATSQSLEI</sequence>
<evidence type="ECO:0000313" key="2">
    <source>
        <dbReference type="Proteomes" id="UP001164929"/>
    </source>
</evidence>
<protein>
    <submittedName>
        <fullName evidence="1">Uncharacterized protein</fullName>
    </submittedName>
</protein>
<dbReference type="Proteomes" id="UP001164929">
    <property type="component" value="Chromosome 1"/>
</dbReference>
<organism evidence="1 2">
    <name type="scientific">Populus alba x Populus x berolinensis</name>
    <dbReference type="NCBI Taxonomy" id="444605"/>
    <lineage>
        <taxon>Eukaryota</taxon>
        <taxon>Viridiplantae</taxon>
        <taxon>Streptophyta</taxon>
        <taxon>Embryophyta</taxon>
        <taxon>Tracheophyta</taxon>
        <taxon>Spermatophyta</taxon>
        <taxon>Magnoliopsida</taxon>
        <taxon>eudicotyledons</taxon>
        <taxon>Gunneridae</taxon>
        <taxon>Pentapetalae</taxon>
        <taxon>rosids</taxon>
        <taxon>fabids</taxon>
        <taxon>Malpighiales</taxon>
        <taxon>Salicaceae</taxon>
        <taxon>Saliceae</taxon>
        <taxon>Populus</taxon>
    </lineage>
</organism>
<keyword evidence="2" id="KW-1185">Reference proteome</keyword>
<comment type="caution">
    <text evidence="1">The sequence shown here is derived from an EMBL/GenBank/DDBJ whole genome shotgun (WGS) entry which is preliminary data.</text>
</comment>
<evidence type="ECO:0000313" key="1">
    <source>
        <dbReference type="EMBL" id="KAJ7015497.1"/>
    </source>
</evidence>
<gene>
    <name evidence="1" type="ORF">NC653_004711</name>
</gene>
<dbReference type="AlphaFoldDB" id="A0AAD6RV16"/>
<reference evidence="1 2" key="1">
    <citation type="journal article" date="2023" name="Mol. Ecol. Resour.">
        <title>Chromosome-level genome assembly of a triploid poplar Populus alba 'Berolinensis'.</title>
        <authorList>
            <person name="Chen S."/>
            <person name="Yu Y."/>
            <person name="Wang X."/>
            <person name="Wang S."/>
            <person name="Zhang T."/>
            <person name="Zhou Y."/>
            <person name="He R."/>
            <person name="Meng N."/>
            <person name="Wang Y."/>
            <person name="Liu W."/>
            <person name="Liu Z."/>
            <person name="Liu J."/>
            <person name="Guo Q."/>
            <person name="Huang H."/>
            <person name="Sederoff R.R."/>
            <person name="Wang G."/>
            <person name="Qu G."/>
            <person name="Chen S."/>
        </authorList>
    </citation>
    <scope>NUCLEOTIDE SEQUENCE [LARGE SCALE GENOMIC DNA]</scope>
    <source>
        <strain evidence="1">SC-2020</strain>
    </source>
</reference>
<proteinExistence type="predicted"/>